<organism evidence="1 2">
    <name type="scientific">Aspergillus costaricaensis CBS 115574</name>
    <dbReference type="NCBI Taxonomy" id="1448317"/>
    <lineage>
        <taxon>Eukaryota</taxon>
        <taxon>Fungi</taxon>
        <taxon>Dikarya</taxon>
        <taxon>Ascomycota</taxon>
        <taxon>Pezizomycotina</taxon>
        <taxon>Eurotiomycetes</taxon>
        <taxon>Eurotiomycetidae</taxon>
        <taxon>Eurotiales</taxon>
        <taxon>Aspergillaceae</taxon>
        <taxon>Aspergillus</taxon>
        <taxon>Aspergillus subgen. Circumdati</taxon>
    </lineage>
</organism>
<gene>
    <name evidence="1" type="ORF">BO79DRAFT_220072</name>
</gene>
<dbReference type="Proteomes" id="UP000249748">
    <property type="component" value="Unassembled WGS sequence"/>
</dbReference>
<name>A0ACD1I8J5_9EURO</name>
<protein>
    <submittedName>
        <fullName evidence="1">MFS general substrate transporter</fullName>
    </submittedName>
</protein>
<sequence length="236" mass="25597">MQVSFCLQKEPSVLNEGQMSESPDLPRVQSALELSKGRKAFIILAGTIFAFNASLGASLPSGASSNIAEAFEVVGPLFFGPLSEYVGRRPVLIGTYFLYVVFTLACALTPNFDALRVFRLLCGIAGSVPNSVLGGLYSDIYDNPDQRGKAMTLFIFTAIAGPMAGPVISGFTVLLSWRWVFYVAVILAGVGLPIMVLIPETYFPVLLSEAKRVNSQLNIDQTYQETAQFSVQKIFC</sequence>
<keyword evidence="2" id="KW-1185">Reference proteome</keyword>
<reference evidence="1" key="1">
    <citation type="submission" date="2018-02" db="EMBL/GenBank/DDBJ databases">
        <title>The genomes of Aspergillus section Nigri reveals drivers in fungal speciation.</title>
        <authorList>
            <consortium name="DOE Joint Genome Institute"/>
            <person name="Vesth T.C."/>
            <person name="Nybo J."/>
            <person name="Theobald S."/>
            <person name="Brandl J."/>
            <person name="Frisvad J.C."/>
            <person name="Nielsen K.F."/>
            <person name="Lyhne E.K."/>
            <person name="Kogle M.E."/>
            <person name="Kuo A."/>
            <person name="Riley R."/>
            <person name="Clum A."/>
            <person name="Nolan M."/>
            <person name="Lipzen A."/>
            <person name="Salamov A."/>
            <person name="Henrissat B."/>
            <person name="Wiebenga A."/>
            <person name="De vries R.P."/>
            <person name="Grigoriev I.V."/>
            <person name="Mortensen U.H."/>
            <person name="Andersen M.R."/>
            <person name="Baker S.E."/>
        </authorList>
    </citation>
    <scope>NUCLEOTIDE SEQUENCE</scope>
    <source>
        <strain evidence="1">CBS 115574</strain>
    </source>
</reference>
<evidence type="ECO:0000313" key="2">
    <source>
        <dbReference type="Proteomes" id="UP000249748"/>
    </source>
</evidence>
<proteinExistence type="predicted"/>
<accession>A0ACD1I8J5</accession>
<dbReference type="EMBL" id="KZ824560">
    <property type="protein sequence ID" value="RAK86398.1"/>
    <property type="molecule type" value="Genomic_DNA"/>
</dbReference>
<evidence type="ECO:0000313" key="1">
    <source>
        <dbReference type="EMBL" id="RAK86398.1"/>
    </source>
</evidence>